<dbReference type="OrthoDB" id="3365224at2759"/>
<dbReference type="EMBL" id="CP058608">
    <property type="protein sequence ID" value="QLG73354.1"/>
    <property type="molecule type" value="Genomic_DNA"/>
</dbReference>
<feature type="domain" description="C2 NT-type" evidence="2">
    <location>
        <begin position="5"/>
        <end position="196"/>
    </location>
</feature>
<dbReference type="RefSeq" id="XP_037145081.1">
    <property type="nucleotide sequence ID" value="XM_037289186.1"/>
</dbReference>
<keyword evidence="4" id="KW-1185">Reference proteome</keyword>
<protein>
    <recommendedName>
        <fullName evidence="2">C2 NT-type domain-containing protein</fullName>
    </recommendedName>
</protein>
<dbReference type="PANTHER" id="PTHR21456">
    <property type="entry name" value="FAMILY WITH SEQUENCE SIMILARITY 102"/>
    <property type="match status" value="1"/>
</dbReference>
<feature type="compositionally biased region" description="Polar residues" evidence="1">
    <location>
        <begin position="240"/>
        <end position="250"/>
    </location>
</feature>
<feature type="region of interest" description="Disordered" evidence="1">
    <location>
        <begin position="234"/>
        <end position="281"/>
    </location>
</feature>
<dbReference type="InterPro" id="IPR019448">
    <property type="entry name" value="NT-C2"/>
</dbReference>
<organism evidence="3 4">
    <name type="scientific">Zygotorulaspora mrakii</name>
    <name type="common">Zygosaccharomyces mrakii</name>
    <dbReference type="NCBI Taxonomy" id="42260"/>
    <lineage>
        <taxon>Eukaryota</taxon>
        <taxon>Fungi</taxon>
        <taxon>Dikarya</taxon>
        <taxon>Ascomycota</taxon>
        <taxon>Saccharomycotina</taxon>
        <taxon>Saccharomycetes</taxon>
        <taxon>Saccharomycetales</taxon>
        <taxon>Saccharomycetaceae</taxon>
        <taxon>Zygotorulaspora</taxon>
    </lineage>
</organism>
<gene>
    <name evidence="3" type="ORF">HG535_0E04380</name>
</gene>
<dbReference type="GeneID" id="59237096"/>
<evidence type="ECO:0000256" key="1">
    <source>
        <dbReference type="SAM" id="MobiDB-lite"/>
    </source>
</evidence>
<dbReference type="PROSITE" id="PS51840">
    <property type="entry name" value="C2_NT"/>
    <property type="match status" value="1"/>
</dbReference>
<evidence type="ECO:0000259" key="2">
    <source>
        <dbReference type="PROSITE" id="PS51840"/>
    </source>
</evidence>
<dbReference type="Proteomes" id="UP000509704">
    <property type="component" value="Chromosome 5"/>
</dbReference>
<dbReference type="InterPro" id="IPR039931">
    <property type="entry name" value="EEIG1/2-like"/>
</dbReference>
<name>A0A7H9B4R7_ZYGMR</name>
<dbReference type="AlphaFoldDB" id="A0A7H9B4R7"/>
<dbReference type="PANTHER" id="PTHR21456:SF1">
    <property type="entry name" value="C2 NT-TYPE DOMAIN-CONTAINING PROTEIN"/>
    <property type="match status" value="1"/>
</dbReference>
<dbReference type="Pfam" id="PF10358">
    <property type="entry name" value="NT-C2"/>
    <property type="match status" value="1"/>
</dbReference>
<evidence type="ECO:0000313" key="4">
    <source>
        <dbReference type="Proteomes" id="UP000509704"/>
    </source>
</evidence>
<sequence length="442" mass="49970">MQLLNSKSKNRKPKFLLKLRVNELINIPQSSGYCYIKWNLKEGTGTSSPVVDTNGETKSVMNQSHGLTPKVKVENHRARWNYEFERPLQVKLLVDRNRDLVSKFMVLEVIFEFMNEQHQRKEPRKSGLHSHAENHVVEAVSNNVYAQRTTGKLLLGVVSLNIAEYVREDEQPVTNRFLLKKSKVNSILNVTMQLSLVRGNYGDFNAVRSFTSGQLPGPFRNGFGDILDDSSDLGSSHSSAYQSSIGSPQGSRHIFGTDNNHPTGSNGKPSSNLGSSVTSPTMPTTTISTSMGPLVDSLYQKTFQLPWDPRPGEYTPRECVEDILQGGNGWAKNEQGICLIDLQALRLNELENDFFANDLDENLRTQERTQENIPIGTTNYDRIGKKEFLEKRQNWSHFSQSQRDKLRMGHEVLADDRNNSTEEIPVDKVRDARSWSVNNIMA</sequence>
<evidence type="ECO:0000313" key="3">
    <source>
        <dbReference type="EMBL" id="QLG73354.1"/>
    </source>
</evidence>
<reference evidence="3 4" key="1">
    <citation type="submission" date="2020-07" db="EMBL/GenBank/DDBJ databases">
        <title>The yeast mating-type switching endonuclease HO is a domesticated member of an unorthodox homing genetic element family.</title>
        <authorList>
            <person name="Coughlan A.Y."/>
            <person name="Lombardi L."/>
            <person name="Braun-Galleani S."/>
            <person name="Martos A.R."/>
            <person name="Galeote V."/>
            <person name="Bigey F."/>
            <person name="Dequin S."/>
            <person name="Byrne K.P."/>
            <person name="Wolfe K.H."/>
        </authorList>
    </citation>
    <scope>NUCLEOTIDE SEQUENCE [LARGE SCALE GENOMIC DNA]</scope>
    <source>
        <strain evidence="3 4">NRRL Y-6702</strain>
    </source>
</reference>
<proteinExistence type="predicted"/>
<accession>A0A7H9B4R7</accession>
<feature type="compositionally biased region" description="Polar residues" evidence="1">
    <location>
        <begin position="257"/>
        <end position="274"/>
    </location>
</feature>
<dbReference type="KEGG" id="zmk:HG535_0E04380"/>